<proteinExistence type="predicted"/>
<dbReference type="Proteomes" id="UP000318833">
    <property type="component" value="Unassembled WGS sequence"/>
</dbReference>
<dbReference type="SUPFAM" id="SSF48452">
    <property type="entry name" value="TPR-like"/>
    <property type="match status" value="1"/>
</dbReference>
<evidence type="ECO:0000256" key="2">
    <source>
        <dbReference type="SAM" id="SignalP"/>
    </source>
</evidence>
<dbReference type="OrthoDB" id="9809364at2"/>
<dbReference type="Gene3D" id="1.25.40.10">
    <property type="entry name" value="Tetratricopeptide repeat domain"/>
    <property type="match status" value="1"/>
</dbReference>
<protein>
    <submittedName>
        <fullName evidence="3">Uncharacterized protein</fullName>
    </submittedName>
</protein>
<dbReference type="Gene3D" id="2.120.10.30">
    <property type="entry name" value="TolB, C-terminal domain"/>
    <property type="match status" value="1"/>
</dbReference>
<feature type="chain" id="PRO_5021998397" evidence="2">
    <location>
        <begin position="22"/>
        <end position="459"/>
    </location>
</feature>
<feature type="signal peptide" evidence="2">
    <location>
        <begin position="1"/>
        <end position="21"/>
    </location>
</feature>
<organism evidence="3 4">
    <name type="scientific">Aquimarina algiphila</name>
    <dbReference type="NCBI Taxonomy" id="2047982"/>
    <lineage>
        <taxon>Bacteria</taxon>
        <taxon>Pseudomonadati</taxon>
        <taxon>Bacteroidota</taxon>
        <taxon>Flavobacteriia</taxon>
        <taxon>Flavobacteriales</taxon>
        <taxon>Flavobacteriaceae</taxon>
        <taxon>Aquimarina</taxon>
    </lineage>
</organism>
<dbReference type="SUPFAM" id="SSF82171">
    <property type="entry name" value="DPP6 N-terminal domain-like"/>
    <property type="match status" value="1"/>
</dbReference>
<dbReference type="EMBL" id="VLNR01000003">
    <property type="protein sequence ID" value="TSE10992.1"/>
    <property type="molecule type" value="Genomic_DNA"/>
</dbReference>
<dbReference type="InterPro" id="IPR011042">
    <property type="entry name" value="6-blade_b-propeller_TolB-like"/>
</dbReference>
<reference evidence="3 4" key="1">
    <citation type="submission" date="2019-07" db="EMBL/GenBank/DDBJ databases">
        <title>The draft genome sequence of Aquimarina algiphila M91.</title>
        <authorList>
            <person name="Meng X."/>
        </authorList>
    </citation>
    <scope>NUCLEOTIDE SEQUENCE [LARGE SCALE GENOMIC DNA]</scope>
    <source>
        <strain evidence="3 4">M91</strain>
    </source>
</reference>
<dbReference type="InterPro" id="IPR019734">
    <property type="entry name" value="TPR_rpt"/>
</dbReference>
<name>A0A554VQZ3_9FLAO</name>
<dbReference type="RefSeq" id="WP_143915296.1">
    <property type="nucleotide sequence ID" value="NZ_CANMIK010000056.1"/>
</dbReference>
<dbReference type="InterPro" id="IPR011659">
    <property type="entry name" value="WD40"/>
</dbReference>
<gene>
    <name evidence="3" type="ORF">FOF46_01825</name>
</gene>
<keyword evidence="1" id="KW-0802">TPR repeat</keyword>
<dbReference type="Pfam" id="PF07676">
    <property type="entry name" value="PD40"/>
    <property type="match status" value="3"/>
</dbReference>
<comment type="caution">
    <text evidence="3">The sequence shown here is derived from an EMBL/GenBank/DDBJ whole genome shotgun (WGS) entry which is preliminary data.</text>
</comment>
<sequence>MFLKKNFGALFFLFFWGAVFSQEKQLEKANNAFKNYAFIEARKMYLKALEKGCSSMELYEKLGDSYYFNGELERAARWYEVLQSLYPKQITPEYQNKYFNSLKSTENSIEEIEALPLLYASDDNNEIEVEISNTTIGYDISSSEDKSANFIIDVLNINSEYSDYAPSFYQNELVFASSRNKNNYSTILHEWNNQPFLDLYATNTVKTDEKSITRLKGDINTKFHESSATFSRDRKTVYFTRNNYSKRKSKTDEKGTVLLKIYRARYDRGKWGSVEELPFSSDEYSVAHPALSPDEKFLYFASDMPGSNGKSDLYVVEIKEDGSFGTIKNLGKQINTSGRETFPYISDKGRLFFASDGHEGFGGLDIFMTIPKRNGSIKVYNLGKPINSVKDDFTFIINEENKSGYFASNRKGGKGDDDIYGFRQVTSFPESYEDSRPKTRLKLERVIKLKPSKVSTTSL</sequence>
<accession>A0A554VQZ3</accession>
<dbReference type="AlphaFoldDB" id="A0A554VQZ3"/>
<evidence type="ECO:0000313" key="3">
    <source>
        <dbReference type="EMBL" id="TSE10992.1"/>
    </source>
</evidence>
<keyword evidence="4" id="KW-1185">Reference proteome</keyword>
<dbReference type="PROSITE" id="PS50005">
    <property type="entry name" value="TPR"/>
    <property type="match status" value="1"/>
</dbReference>
<keyword evidence="2" id="KW-0732">Signal</keyword>
<dbReference type="InterPro" id="IPR011990">
    <property type="entry name" value="TPR-like_helical_dom_sf"/>
</dbReference>
<evidence type="ECO:0000256" key="1">
    <source>
        <dbReference type="PROSITE-ProRule" id="PRU00339"/>
    </source>
</evidence>
<feature type="repeat" description="TPR" evidence="1">
    <location>
        <begin position="56"/>
        <end position="89"/>
    </location>
</feature>
<evidence type="ECO:0000313" key="4">
    <source>
        <dbReference type="Proteomes" id="UP000318833"/>
    </source>
</evidence>